<dbReference type="SUPFAM" id="SSF51726">
    <property type="entry name" value="UROD/MetE-like"/>
    <property type="match status" value="1"/>
</dbReference>
<dbReference type="GO" id="GO:0006779">
    <property type="term" value="P:porphyrin-containing compound biosynthetic process"/>
    <property type="evidence" value="ECO:0007669"/>
    <property type="project" value="InterPro"/>
</dbReference>
<dbReference type="InterPro" id="IPR038071">
    <property type="entry name" value="UROD/MetE-like_sf"/>
</dbReference>
<dbReference type="InterPro" id="IPR000257">
    <property type="entry name" value="Uroporphyrinogen_deCOase"/>
</dbReference>
<feature type="domain" description="Uroporphyrinogen decarboxylase (URO-D)" evidence="1">
    <location>
        <begin position="7"/>
        <end position="77"/>
    </location>
</feature>
<organism evidence="2">
    <name type="scientific">marine sediment metagenome</name>
    <dbReference type="NCBI Taxonomy" id="412755"/>
    <lineage>
        <taxon>unclassified sequences</taxon>
        <taxon>metagenomes</taxon>
        <taxon>ecological metagenomes</taxon>
    </lineage>
</organism>
<evidence type="ECO:0000259" key="1">
    <source>
        <dbReference type="Pfam" id="PF01208"/>
    </source>
</evidence>
<dbReference type="GO" id="GO:0004853">
    <property type="term" value="F:uroporphyrinogen decarboxylase activity"/>
    <property type="evidence" value="ECO:0007669"/>
    <property type="project" value="InterPro"/>
</dbReference>
<evidence type="ECO:0000313" key="2">
    <source>
        <dbReference type="EMBL" id="KKK75698.1"/>
    </source>
</evidence>
<dbReference type="EMBL" id="LAZR01055743">
    <property type="protein sequence ID" value="KKK75698.1"/>
    <property type="molecule type" value="Genomic_DNA"/>
</dbReference>
<gene>
    <name evidence="2" type="ORF">LCGC14_2871120</name>
</gene>
<proteinExistence type="predicted"/>
<reference evidence="2" key="1">
    <citation type="journal article" date="2015" name="Nature">
        <title>Complex archaea that bridge the gap between prokaryotes and eukaryotes.</title>
        <authorList>
            <person name="Spang A."/>
            <person name="Saw J.H."/>
            <person name="Jorgensen S.L."/>
            <person name="Zaremba-Niedzwiedzka K."/>
            <person name="Martijn J."/>
            <person name="Lind A.E."/>
            <person name="van Eijk R."/>
            <person name="Schleper C."/>
            <person name="Guy L."/>
            <person name="Ettema T.J."/>
        </authorList>
    </citation>
    <scope>NUCLEOTIDE SEQUENCE</scope>
</reference>
<dbReference type="AlphaFoldDB" id="A0A0F8Y352"/>
<dbReference type="Gene3D" id="3.20.20.210">
    <property type="match status" value="1"/>
</dbReference>
<name>A0A0F8Y352_9ZZZZ</name>
<protein>
    <recommendedName>
        <fullName evidence="1">Uroporphyrinogen decarboxylase (URO-D) domain-containing protein</fullName>
    </recommendedName>
</protein>
<accession>A0A0F8Y352</accession>
<sequence length="81" mass="9083">MERDGLKRDFGDKVVFHGGMDNQYTLAFGSKEEIREEVIDNLRILGKGGGYIIAPCHNIQAVSPPGNIVTMYETGYEYGWN</sequence>
<comment type="caution">
    <text evidence="2">The sequence shown here is derived from an EMBL/GenBank/DDBJ whole genome shotgun (WGS) entry which is preliminary data.</text>
</comment>
<dbReference type="Pfam" id="PF01208">
    <property type="entry name" value="URO-D"/>
    <property type="match status" value="1"/>
</dbReference>